<dbReference type="OMA" id="PDIASVW"/>
<dbReference type="InterPro" id="IPR032867">
    <property type="entry name" value="DYW_dom"/>
</dbReference>
<reference evidence="3" key="1">
    <citation type="submission" date="2018-11" db="EMBL/GenBank/DDBJ databases">
        <authorList>
            <person name="Grassa J C."/>
        </authorList>
    </citation>
    <scope>NUCLEOTIDE SEQUENCE [LARGE SCALE GENOMIC DNA]</scope>
</reference>
<comment type="similarity">
    <text evidence="1">Belongs to the PPR family. PCMP-H subfamily.</text>
</comment>
<dbReference type="InterPro" id="IPR046849">
    <property type="entry name" value="E2_motif"/>
</dbReference>
<dbReference type="Proteomes" id="UP000596661">
    <property type="component" value="Chromosome 1"/>
</dbReference>
<keyword evidence="4" id="KW-1185">Reference proteome</keyword>
<dbReference type="Pfam" id="PF14432">
    <property type="entry name" value="DYW_deaminase"/>
    <property type="match status" value="1"/>
</dbReference>
<proteinExistence type="inferred from homology"/>
<dbReference type="EnsemblPlants" id="evm.model.01.396">
    <property type="protein sequence ID" value="cds.evm.model.01.396"/>
    <property type="gene ID" value="evm.TU.01.396"/>
</dbReference>
<evidence type="ECO:0000259" key="2">
    <source>
        <dbReference type="Pfam" id="PF14432"/>
    </source>
</evidence>
<evidence type="ECO:0000313" key="4">
    <source>
        <dbReference type="Proteomes" id="UP000596661"/>
    </source>
</evidence>
<dbReference type="Gramene" id="evm.model.01.396">
    <property type="protein sequence ID" value="cds.evm.model.01.396"/>
    <property type="gene ID" value="evm.TU.01.396"/>
</dbReference>
<dbReference type="GO" id="GO:0008270">
    <property type="term" value="F:zinc ion binding"/>
    <property type="evidence" value="ECO:0007669"/>
    <property type="project" value="InterPro"/>
</dbReference>
<reference evidence="3" key="2">
    <citation type="submission" date="2021-03" db="UniProtKB">
        <authorList>
            <consortium name="EnsemblPlants"/>
        </authorList>
    </citation>
    <scope>IDENTIFICATION</scope>
</reference>
<dbReference type="AlphaFoldDB" id="A0A803NNY5"/>
<protein>
    <recommendedName>
        <fullName evidence="2">DYW domain-containing protein</fullName>
    </recommendedName>
</protein>
<sequence>MREKTIQKNPGRSWIEVDNKVHVFFVDDTNHPQITDIYKMLEETIKKIESTGLYVSPTNALRSPCYHSEKLAVAFGLMSLPTWMPIHVMKNLRVCHDCHQVHGDEDYGSRNANDAAGRSNTHLDAAISQLTTLLSGL</sequence>
<dbReference type="Pfam" id="PF20430">
    <property type="entry name" value="Eplus_motif"/>
    <property type="match status" value="1"/>
</dbReference>
<organism evidence="3 4">
    <name type="scientific">Cannabis sativa</name>
    <name type="common">Hemp</name>
    <name type="synonym">Marijuana</name>
    <dbReference type="NCBI Taxonomy" id="3483"/>
    <lineage>
        <taxon>Eukaryota</taxon>
        <taxon>Viridiplantae</taxon>
        <taxon>Streptophyta</taxon>
        <taxon>Embryophyta</taxon>
        <taxon>Tracheophyta</taxon>
        <taxon>Spermatophyta</taxon>
        <taxon>Magnoliopsida</taxon>
        <taxon>eudicotyledons</taxon>
        <taxon>Gunneridae</taxon>
        <taxon>Pentapetalae</taxon>
        <taxon>rosids</taxon>
        <taxon>fabids</taxon>
        <taxon>Rosales</taxon>
        <taxon>Cannabaceae</taxon>
        <taxon>Cannabis</taxon>
    </lineage>
</organism>
<evidence type="ECO:0000256" key="1">
    <source>
        <dbReference type="ARBA" id="ARBA00006643"/>
    </source>
</evidence>
<dbReference type="EMBL" id="UZAU01000011">
    <property type="status" value="NOT_ANNOTATED_CDS"/>
    <property type="molecule type" value="Genomic_DNA"/>
</dbReference>
<evidence type="ECO:0000313" key="3">
    <source>
        <dbReference type="EnsemblPlants" id="cds.evm.model.01.396"/>
    </source>
</evidence>
<feature type="domain" description="DYW" evidence="2">
    <location>
        <begin position="65"/>
        <end position="101"/>
    </location>
</feature>
<accession>A0A803NNY5</accession>
<name>A0A803NNY5_CANSA</name>